<comment type="caution">
    <text evidence="2">The sequence shown here is derived from an EMBL/GenBank/DDBJ whole genome shotgun (WGS) entry which is preliminary data.</text>
</comment>
<dbReference type="SUPFAM" id="SSF48452">
    <property type="entry name" value="TPR-like"/>
    <property type="match status" value="1"/>
</dbReference>
<keyword evidence="1" id="KW-0812">Transmembrane</keyword>
<dbReference type="InterPro" id="IPR011990">
    <property type="entry name" value="TPR-like_helical_dom_sf"/>
</dbReference>
<organism evidence="2 3">
    <name type="scientific">candidate division KSB3 bacterium</name>
    <dbReference type="NCBI Taxonomy" id="2044937"/>
    <lineage>
        <taxon>Bacteria</taxon>
        <taxon>candidate division KSB3</taxon>
    </lineage>
</organism>
<keyword evidence="1" id="KW-0472">Membrane</keyword>
<gene>
    <name evidence="2" type="ORF">CSA56_04750</name>
</gene>
<reference evidence="2 3" key="1">
    <citation type="submission" date="2017-10" db="EMBL/GenBank/DDBJ databases">
        <title>Novel microbial diversity and functional potential in the marine mammal oral microbiome.</title>
        <authorList>
            <person name="Dudek N.K."/>
            <person name="Sun C.L."/>
            <person name="Burstein D."/>
            <person name="Kantor R.S."/>
            <person name="Aliaga Goltsman D.S."/>
            <person name="Bik E.M."/>
            <person name="Thomas B.C."/>
            <person name="Banfield J.F."/>
            <person name="Relman D.A."/>
        </authorList>
    </citation>
    <scope>NUCLEOTIDE SEQUENCE [LARGE SCALE GENOMIC DNA]</scope>
    <source>
        <strain evidence="2">DOLJORAL78_47_16</strain>
    </source>
</reference>
<proteinExistence type="predicted"/>
<keyword evidence="1" id="KW-1133">Transmembrane helix</keyword>
<evidence type="ECO:0000256" key="1">
    <source>
        <dbReference type="SAM" id="Phobius"/>
    </source>
</evidence>
<dbReference type="AlphaFoldDB" id="A0A2G6KHZ7"/>
<feature type="transmembrane region" description="Helical" evidence="1">
    <location>
        <begin position="12"/>
        <end position="36"/>
    </location>
</feature>
<evidence type="ECO:0000313" key="3">
    <source>
        <dbReference type="Proteomes" id="UP000230821"/>
    </source>
</evidence>
<protein>
    <submittedName>
        <fullName evidence="2">Uncharacterized protein</fullName>
    </submittedName>
</protein>
<accession>A0A2G6KHZ7</accession>
<name>A0A2G6KHZ7_9BACT</name>
<evidence type="ECO:0000313" key="2">
    <source>
        <dbReference type="EMBL" id="PIE35293.1"/>
    </source>
</evidence>
<dbReference type="Proteomes" id="UP000230821">
    <property type="component" value="Unassembled WGS sequence"/>
</dbReference>
<dbReference type="Gene3D" id="1.25.40.10">
    <property type="entry name" value="Tetratricopeptide repeat domain"/>
    <property type="match status" value="1"/>
</dbReference>
<dbReference type="EMBL" id="PDSK01000048">
    <property type="protein sequence ID" value="PIE35293.1"/>
    <property type="molecule type" value="Genomic_DNA"/>
</dbReference>
<sequence>MKKHSFTISSAQLYCISGIIVLLIVIYLFWVVRLLIAAVHYQQSIAATAQGVPTMTTVQRDAARRSLTTAIRLDGKNPRYHFAQGSFLFQLHSESSQPDIEQQQEKWIRDAESSLKNAIRLDPANAWNYYELARFKEFMTPCADIHGIDTPESCPSAKLFVQALHYAPNQLFLRNSVGLWLYYQDRETAFTVIRDVIARYTTNPQEREIEFSKFLYDMRLDYESDLHSSVWKESVGKCAGPIKQDQHSIELGSDDGFAEWRTYLASKRSRVKKVICLPETTEQYDYAALKIMMSHGGHENFIASIYIDDQPVQFYDREVPHQKHWYEIPFAPSFLRGKTFINVYIRVDEASYRGGNYLQIWGDQKPATEHSSRDYHRKRDLSDDRELQTGEFMIRLVLKKSP</sequence>